<dbReference type="EMBL" id="CP036170">
    <property type="protein sequence ID" value="QBF72927.1"/>
    <property type="molecule type" value="Genomic_DNA"/>
</dbReference>
<dbReference type="HOGENOM" id="CLU_810633_0_0_9"/>
<gene>
    <name evidence="1" type="ORF">HDCHBGLK_00272</name>
</gene>
<dbReference type="GeneID" id="62694516"/>
<dbReference type="RefSeq" id="WP_004605815.1">
    <property type="nucleotide sequence ID" value="NZ_CP036170.1"/>
</dbReference>
<organism evidence="1 2">
    <name type="scientific">Clostridium scindens (strain ATCC 35704 / DSM 5676 / VPI 13733 / 19)</name>
    <dbReference type="NCBI Taxonomy" id="411468"/>
    <lineage>
        <taxon>Bacteria</taxon>
        <taxon>Bacillati</taxon>
        <taxon>Bacillota</taxon>
        <taxon>Clostridia</taxon>
        <taxon>Lachnospirales</taxon>
        <taxon>Lachnospiraceae</taxon>
    </lineage>
</organism>
<keyword evidence="2" id="KW-1185">Reference proteome</keyword>
<dbReference type="Proteomes" id="UP000289664">
    <property type="component" value="Chromosome"/>
</dbReference>
<protein>
    <submittedName>
        <fullName evidence="1">Uncharacterized protein</fullName>
    </submittedName>
</protein>
<dbReference type="STRING" id="411468.CLOSCI_00259"/>
<dbReference type="OrthoDB" id="2087865at2"/>
<reference evidence="1 2" key="1">
    <citation type="journal article" date="2019" name="Appl. Environ. Microbiol.">
        <title>Clostridium scindens ATCC 35704: integration of nutritional requirements, the complete genome sequence, and global transcriptional responses to bile acids.</title>
        <authorList>
            <person name="Devendran S."/>
            <person name="Shrestha R."/>
            <person name="Alves J.M.P."/>
            <person name="Wolf P.G."/>
            <person name="Ly L."/>
            <person name="Hernandez A.G."/>
            <person name="Mendez-Garcia C."/>
            <person name="Inboden A."/>
            <person name="Wiley J."/>
            <person name="Paul O."/>
            <person name="Allen A."/>
            <person name="Springer E."/>
            <person name="Wright C.L."/>
            <person name="Fields C.J."/>
            <person name="Daniel S.L."/>
            <person name="Ridlon J.M."/>
        </authorList>
    </citation>
    <scope>NUCLEOTIDE SEQUENCE [LARGE SCALE GENOMIC DNA]</scope>
    <source>
        <strain evidence="1 2">ATCC 35704</strain>
    </source>
</reference>
<dbReference type="AlphaFoldDB" id="B0N9Z3"/>
<sequence length="342" mass="39663">MKKLNEILSNCTIKAYGFQALKDYAENSNRYRRKEIVSSLSPAIMAEMGIMKYYAPVLPRGMVFNTSEDLFNADLDVNKLIVQWEDKEEDKEEIIVSRHNGTIEILKVMYPNATVFTGNINPEDIEDKFVIGTLPPHLIQYASAYQAVTINNFDYCKDGDLKGKELQERLHISSPISVLVFQEQDKTVKFDTIAKITEEERKEITKIIDKIYDRNKNKIEKYLKYRKILDASYVELDAYTKNPLFVSDVIEKINSVYKLTGREEPFKEIGEILKTETLKARNYVTSHKIEPEILELYENWKNNGDKSDGIGGINFILEYFQGVIKDEEIELLSRYISEKKCN</sequence>
<name>B0N9Z3_CLOS5</name>
<evidence type="ECO:0000313" key="2">
    <source>
        <dbReference type="Proteomes" id="UP000289664"/>
    </source>
</evidence>
<dbReference type="KEGG" id="csci:HDCHBGLK_00272"/>
<evidence type="ECO:0000313" key="1">
    <source>
        <dbReference type="EMBL" id="QBF72927.1"/>
    </source>
</evidence>
<accession>B0N9Z3</accession>
<proteinExistence type="predicted"/>